<reference evidence="7" key="1">
    <citation type="journal article" date="2017" name="Genome Biol.">
        <title>Comparative genomics reveals high biological diversity and specific adaptations in the industrially and medically important fungal genus Aspergillus.</title>
        <authorList>
            <person name="de Vries R.P."/>
            <person name="Riley R."/>
            <person name="Wiebenga A."/>
            <person name="Aguilar-Osorio G."/>
            <person name="Amillis S."/>
            <person name="Uchima C.A."/>
            <person name="Anderluh G."/>
            <person name="Asadollahi M."/>
            <person name="Askin M."/>
            <person name="Barry K."/>
            <person name="Battaglia E."/>
            <person name="Bayram O."/>
            <person name="Benocci T."/>
            <person name="Braus-Stromeyer S.A."/>
            <person name="Caldana C."/>
            <person name="Canovas D."/>
            <person name="Cerqueira G.C."/>
            <person name="Chen F."/>
            <person name="Chen W."/>
            <person name="Choi C."/>
            <person name="Clum A."/>
            <person name="Dos Santos R.A."/>
            <person name="Damasio A.R."/>
            <person name="Diallinas G."/>
            <person name="Emri T."/>
            <person name="Fekete E."/>
            <person name="Flipphi M."/>
            <person name="Freyberg S."/>
            <person name="Gallo A."/>
            <person name="Gournas C."/>
            <person name="Habgood R."/>
            <person name="Hainaut M."/>
            <person name="Harispe M.L."/>
            <person name="Henrissat B."/>
            <person name="Hilden K.S."/>
            <person name="Hope R."/>
            <person name="Hossain A."/>
            <person name="Karabika E."/>
            <person name="Karaffa L."/>
            <person name="Karanyi Z."/>
            <person name="Krasevec N."/>
            <person name="Kuo A."/>
            <person name="Kusch H."/>
            <person name="LaButti K."/>
            <person name="Lagendijk E.L."/>
            <person name="Lapidus A."/>
            <person name="Levasseur A."/>
            <person name="Lindquist E."/>
            <person name="Lipzen A."/>
            <person name="Logrieco A.F."/>
            <person name="MacCabe A."/>
            <person name="Maekelae M.R."/>
            <person name="Malavazi I."/>
            <person name="Melin P."/>
            <person name="Meyer V."/>
            <person name="Mielnichuk N."/>
            <person name="Miskei M."/>
            <person name="Molnar A.P."/>
            <person name="Mule G."/>
            <person name="Ngan C.Y."/>
            <person name="Orejas M."/>
            <person name="Orosz E."/>
            <person name="Ouedraogo J.P."/>
            <person name="Overkamp K.M."/>
            <person name="Park H.-S."/>
            <person name="Perrone G."/>
            <person name="Piumi F."/>
            <person name="Punt P.J."/>
            <person name="Ram A.F."/>
            <person name="Ramon A."/>
            <person name="Rauscher S."/>
            <person name="Record E."/>
            <person name="Riano-Pachon D.M."/>
            <person name="Robert V."/>
            <person name="Roehrig J."/>
            <person name="Ruller R."/>
            <person name="Salamov A."/>
            <person name="Salih N.S."/>
            <person name="Samson R.A."/>
            <person name="Sandor E."/>
            <person name="Sanguinetti M."/>
            <person name="Schuetze T."/>
            <person name="Sepcic K."/>
            <person name="Shelest E."/>
            <person name="Sherlock G."/>
            <person name="Sophianopoulou V."/>
            <person name="Squina F.M."/>
            <person name="Sun H."/>
            <person name="Susca A."/>
            <person name="Todd R.B."/>
            <person name="Tsang A."/>
            <person name="Unkles S.E."/>
            <person name="van de Wiele N."/>
            <person name="van Rossen-Uffink D."/>
            <person name="Oliveira J.V."/>
            <person name="Vesth T.C."/>
            <person name="Visser J."/>
            <person name="Yu J.-H."/>
            <person name="Zhou M."/>
            <person name="Andersen M.R."/>
            <person name="Archer D.B."/>
            <person name="Baker S.E."/>
            <person name="Benoit I."/>
            <person name="Brakhage A.A."/>
            <person name="Braus G.H."/>
            <person name="Fischer R."/>
            <person name="Frisvad J.C."/>
            <person name="Goldman G.H."/>
            <person name="Houbraken J."/>
            <person name="Oakley B."/>
            <person name="Pocsi I."/>
            <person name="Scazzocchio C."/>
            <person name="Seiboth B."/>
            <person name="vanKuyk P.A."/>
            <person name="Wortman J."/>
            <person name="Dyer P.S."/>
            <person name="Grigoriev I.V."/>
        </authorList>
    </citation>
    <scope>NUCLEOTIDE SEQUENCE [LARGE SCALE GENOMIC DNA]</scope>
    <source>
        <strain evidence="7">CBS 134.48</strain>
    </source>
</reference>
<dbReference type="InterPro" id="IPR009091">
    <property type="entry name" value="RCC1/BLIP-II"/>
</dbReference>
<dbReference type="OMA" id="CIESHET"/>
<dbReference type="OrthoDB" id="61110at2759"/>
<accession>A0A1L9N7S0</accession>
<evidence type="ECO:0000256" key="1">
    <source>
        <dbReference type="ARBA" id="ARBA00022658"/>
    </source>
</evidence>
<feature type="repeat" description="RCC1" evidence="3">
    <location>
        <begin position="87"/>
        <end position="143"/>
    </location>
</feature>
<dbReference type="InterPro" id="IPR051553">
    <property type="entry name" value="Ran_GTPase-activating"/>
</dbReference>
<evidence type="ECO:0000256" key="3">
    <source>
        <dbReference type="PROSITE-ProRule" id="PRU00235"/>
    </source>
</evidence>
<evidence type="ECO:0000313" key="7">
    <source>
        <dbReference type="Proteomes" id="UP000184304"/>
    </source>
</evidence>
<gene>
    <name evidence="6" type="ORF">ASPTUDRAFT_119896</name>
</gene>
<dbReference type="PROSITE" id="PS50012">
    <property type="entry name" value="RCC1_3"/>
    <property type="match status" value="6"/>
</dbReference>
<proteinExistence type="predicted"/>
<keyword evidence="7" id="KW-1185">Reference proteome</keyword>
<feature type="compositionally biased region" description="Basic and acidic residues" evidence="4">
    <location>
        <begin position="156"/>
        <end position="169"/>
    </location>
</feature>
<feature type="domain" description="RCC1-like" evidence="5">
    <location>
        <begin position="88"/>
        <end position="512"/>
    </location>
</feature>
<feature type="repeat" description="RCC1" evidence="3">
    <location>
        <begin position="232"/>
        <end position="284"/>
    </location>
</feature>
<dbReference type="Proteomes" id="UP000184304">
    <property type="component" value="Unassembled WGS sequence"/>
</dbReference>
<feature type="repeat" description="RCC1" evidence="3">
    <location>
        <begin position="465"/>
        <end position="518"/>
    </location>
</feature>
<feature type="region of interest" description="Disordered" evidence="4">
    <location>
        <begin position="152"/>
        <end position="192"/>
    </location>
</feature>
<feature type="compositionally biased region" description="Basic and acidic residues" evidence="4">
    <location>
        <begin position="13"/>
        <end position="28"/>
    </location>
</feature>
<dbReference type="Gene3D" id="2.130.10.30">
    <property type="entry name" value="Regulator of chromosome condensation 1/beta-lactamase-inhibitor protein II"/>
    <property type="match status" value="1"/>
</dbReference>
<evidence type="ECO:0000313" key="6">
    <source>
        <dbReference type="EMBL" id="OJI85271.1"/>
    </source>
</evidence>
<name>A0A1L9N7S0_ASPTC</name>
<keyword evidence="1" id="KW-0344">Guanine-nucleotide releasing factor</keyword>
<organism evidence="6 7">
    <name type="scientific">Aspergillus tubingensis (strain CBS 134.48)</name>
    <dbReference type="NCBI Taxonomy" id="767770"/>
    <lineage>
        <taxon>Eukaryota</taxon>
        <taxon>Fungi</taxon>
        <taxon>Dikarya</taxon>
        <taxon>Ascomycota</taxon>
        <taxon>Pezizomycotina</taxon>
        <taxon>Eurotiomycetes</taxon>
        <taxon>Eurotiomycetidae</taxon>
        <taxon>Eurotiales</taxon>
        <taxon>Aspergillaceae</taxon>
        <taxon>Aspergillus</taxon>
        <taxon>Aspergillus subgen. Circumdati</taxon>
    </lineage>
</organism>
<evidence type="ECO:0000259" key="5">
    <source>
        <dbReference type="Pfam" id="PF25390"/>
    </source>
</evidence>
<feature type="repeat" description="RCC1" evidence="3">
    <location>
        <begin position="399"/>
        <end position="464"/>
    </location>
</feature>
<dbReference type="PRINTS" id="PR00633">
    <property type="entry name" value="RCCNDNSATION"/>
</dbReference>
<dbReference type="AlphaFoldDB" id="A0A1L9N7S0"/>
<feature type="region of interest" description="Disordered" evidence="4">
    <location>
        <begin position="1"/>
        <end position="68"/>
    </location>
</feature>
<keyword evidence="2" id="KW-0677">Repeat</keyword>
<dbReference type="Pfam" id="PF25390">
    <property type="entry name" value="WD40_RLD"/>
    <property type="match status" value="1"/>
</dbReference>
<dbReference type="GO" id="GO:0005085">
    <property type="term" value="F:guanyl-nucleotide exchange factor activity"/>
    <property type="evidence" value="ECO:0007669"/>
    <property type="project" value="TreeGrafter"/>
</dbReference>
<protein>
    <recommendedName>
        <fullName evidence="5">RCC1-like domain-containing protein</fullName>
    </recommendedName>
</protein>
<dbReference type="GO" id="GO:0005737">
    <property type="term" value="C:cytoplasm"/>
    <property type="evidence" value="ECO:0007669"/>
    <property type="project" value="TreeGrafter"/>
</dbReference>
<dbReference type="STRING" id="767770.A0A1L9N7S0"/>
<dbReference type="PANTHER" id="PTHR45982">
    <property type="entry name" value="REGULATOR OF CHROMOSOME CONDENSATION"/>
    <property type="match status" value="1"/>
</dbReference>
<feature type="region of interest" description="Disordered" evidence="4">
    <location>
        <begin position="639"/>
        <end position="658"/>
    </location>
</feature>
<dbReference type="VEuPathDB" id="FungiDB:ASPTUDRAFT_119896"/>
<dbReference type="SUPFAM" id="SSF50985">
    <property type="entry name" value="RCC1/BLIP-II"/>
    <property type="match status" value="1"/>
</dbReference>
<feature type="repeat" description="RCC1" evidence="3">
    <location>
        <begin position="341"/>
        <end position="398"/>
    </location>
</feature>
<dbReference type="PANTHER" id="PTHR45982:SF1">
    <property type="entry name" value="REGULATOR OF CHROMOSOME CONDENSATION"/>
    <property type="match status" value="1"/>
</dbReference>
<dbReference type="PROSITE" id="PS00626">
    <property type="entry name" value="RCC1_2"/>
    <property type="match status" value="2"/>
</dbReference>
<dbReference type="InterPro" id="IPR058923">
    <property type="entry name" value="RCC1-like_dom"/>
</dbReference>
<feature type="compositionally biased region" description="Acidic residues" evidence="4">
    <location>
        <begin position="179"/>
        <end position="192"/>
    </location>
</feature>
<evidence type="ECO:0000256" key="4">
    <source>
        <dbReference type="SAM" id="MobiDB-lite"/>
    </source>
</evidence>
<dbReference type="EMBL" id="KV878198">
    <property type="protein sequence ID" value="OJI85271.1"/>
    <property type="molecule type" value="Genomic_DNA"/>
</dbReference>
<evidence type="ECO:0000256" key="2">
    <source>
        <dbReference type="ARBA" id="ARBA00022737"/>
    </source>
</evidence>
<dbReference type="InterPro" id="IPR000408">
    <property type="entry name" value="Reg_chr_condens"/>
</dbReference>
<feature type="compositionally biased region" description="Low complexity" evidence="4">
    <location>
        <begin position="1"/>
        <end position="12"/>
    </location>
</feature>
<feature type="repeat" description="RCC1" evidence="3">
    <location>
        <begin position="285"/>
        <end position="340"/>
    </location>
</feature>
<sequence length="658" mass="69946">MPPKRAASSASKAKTETASKTAAADKVKKTANTSASAKPQASSRKRKAADSVEETTTSGAAPAAPARVTKKQKEALAVINHAPTQRLDVYVFGTNCYGELGLGDATKKSEIPGPVLNPKLPADSVGVVQLAIGGVHSAALTHDNKILTWGVNDEGTLGRDTKEERKVEENGDGVNGDEAKEESDSDSDDDEVDLNMKEATPTAVDSALFPEGTVFTQITATDSATFALTQEGRVYGWGTFRGSNGVIGFSPETKIQRQPVLVPGLEKVTQLASGAQHVLALTAKGAVLTWGCEEQNQLGRRISGRLHGKLESLIPGQCALPSDVVSIGTGSYHSFAVRKNGRVHAWGSNNFGQTAVPMSAGESDAVVLYPTEVKSFRKHSKIVSICGGKDHSVAVTEDGKCLSWGRVDNKALGIPLADMPEEELVHDEHGRPRILTVPTPLTDIKEEVVFATASSDHSFAITKDGQAYSWGFNVQRQAGHRDVDEVERPTLLQNKHVNGKKLVGAAGGGQHELTASMPLGLVSLGSRTILTSQPVIRTMQVERFAGGYPVLGPEYYKDEDIPNPGLPKAPHIGGRAPPLYLIFRSAGPGKDSLGRDRQKSNEVVGTSCNENGGKFPLNSPVLDEARKKYGENWVNVFAGRNPKGASSRNGCPVQPVDH</sequence>